<evidence type="ECO:0000313" key="2">
    <source>
        <dbReference type="Proteomes" id="UP000028073"/>
    </source>
</evidence>
<accession>A0A081NEH7</accession>
<gene>
    <name evidence="1" type="ORF">GZ78_19500</name>
</gene>
<dbReference type="STRING" id="1137799.GZ78_19500"/>
<dbReference type="AlphaFoldDB" id="A0A081NEH7"/>
<reference evidence="1 2" key="1">
    <citation type="submission" date="2014-06" db="EMBL/GenBank/DDBJ databases">
        <title>Whole Genome Sequences of Three Symbiotic Endozoicomonas Bacteria.</title>
        <authorList>
            <person name="Neave M.J."/>
            <person name="Apprill A."/>
            <person name="Voolstra C.R."/>
        </authorList>
    </citation>
    <scope>NUCLEOTIDE SEQUENCE [LARGE SCALE GENOMIC DNA]</scope>
    <source>
        <strain evidence="1 2">DSM 25634</strain>
    </source>
</reference>
<protein>
    <submittedName>
        <fullName evidence="1">Uncharacterized protein</fullName>
    </submittedName>
</protein>
<organism evidence="1 2">
    <name type="scientific">Endozoicomonas numazuensis</name>
    <dbReference type="NCBI Taxonomy" id="1137799"/>
    <lineage>
        <taxon>Bacteria</taxon>
        <taxon>Pseudomonadati</taxon>
        <taxon>Pseudomonadota</taxon>
        <taxon>Gammaproteobacteria</taxon>
        <taxon>Oceanospirillales</taxon>
        <taxon>Endozoicomonadaceae</taxon>
        <taxon>Endozoicomonas</taxon>
    </lineage>
</organism>
<dbReference type="RefSeq" id="WP_152558811.1">
    <property type="nucleotide sequence ID" value="NZ_JOKH01000004.1"/>
</dbReference>
<sequence length="527" mass="59108">MLDATQHTSGFQTQALYQSDEVSSRIRPDVVTSFQKMLPDSLIADFAKKSVKIAERVTAHSKASLRVFNFKEVVCDKQTRDLFWCPEILLPLSAYYSATQENVSKTKAMNATIPSYPEVTEAISSPLLDLRRLPKFFSELGSLIRQHLETSGIDTCFLQKPLPVTAKKSEILEDKQDTQFESFTDYLDKHGWVEKKDYSVEKVESVCKFSDPIPCREESLPDIDWLPILRSTFTASAKAANLPFNFNQTPLFIGYVEPIIADEIFKQTMFLDHPASGNLTHGPFTHQIQVLLSASLNSLNKKELDSIITHKQWGAAFDLSPNDNPDGPITLSDKPEQLAMIDYETLINGCYPNTIQTLLIFGLMSSLLVNGLKTPESASDLLYSLDLSALDTTSNKETLHQHILNIRALEYAILGATGNLCDQTADALNTYIKTLSSTTMEALYSLDKTHHWGEFILDEQSKTMTKATVIHYLQNHQPFDVYIQDLSTKTPKLRLITQISEYEENAGYIIYPKGVKPPTNCLSAPVA</sequence>
<dbReference type="Proteomes" id="UP000028073">
    <property type="component" value="Unassembled WGS sequence"/>
</dbReference>
<proteinExistence type="predicted"/>
<evidence type="ECO:0000313" key="1">
    <source>
        <dbReference type="EMBL" id="KEQ16850.1"/>
    </source>
</evidence>
<dbReference type="EMBL" id="JOKH01000004">
    <property type="protein sequence ID" value="KEQ16850.1"/>
    <property type="molecule type" value="Genomic_DNA"/>
</dbReference>
<keyword evidence="2" id="KW-1185">Reference proteome</keyword>
<comment type="caution">
    <text evidence="1">The sequence shown here is derived from an EMBL/GenBank/DDBJ whole genome shotgun (WGS) entry which is preliminary data.</text>
</comment>
<name>A0A081NEH7_9GAMM</name>